<accession>A0A327NCR5</accession>
<dbReference type="OrthoDB" id="9803936at2"/>
<proteinExistence type="predicted"/>
<name>A0A327NCR5_9BACT</name>
<sequence>MIRTKKVTSTTRRIGGYSPGSQIRRVPTLTISGIWLAKAGFAIGDQTTVTVEKGRLLIVRK</sequence>
<organism evidence="2 3">
    <name type="scientific">Spirosoma telluris</name>
    <dbReference type="NCBI Taxonomy" id="2183553"/>
    <lineage>
        <taxon>Bacteria</taxon>
        <taxon>Pseudomonadati</taxon>
        <taxon>Bacteroidota</taxon>
        <taxon>Cytophagia</taxon>
        <taxon>Cytophagales</taxon>
        <taxon>Cytophagaceae</taxon>
        <taxon>Spirosoma</taxon>
    </lineage>
</organism>
<dbReference type="GO" id="GO:0003723">
    <property type="term" value="F:RNA binding"/>
    <property type="evidence" value="ECO:0007669"/>
    <property type="project" value="InterPro"/>
</dbReference>
<reference evidence="2 3" key="1">
    <citation type="submission" date="2018-06" db="EMBL/GenBank/DDBJ databases">
        <title>Spirosoma sp. HMF3257 Genome sequencing and assembly.</title>
        <authorList>
            <person name="Kang H."/>
            <person name="Cha I."/>
            <person name="Kim H."/>
            <person name="Kang J."/>
            <person name="Joh K."/>
        </authorList>
    </citation>
    <scope>NUCLEOTIDE SEQUENCE [LARGE SCALE GENOMIC DNA]</scope>
    <source>
        <strain evidence="2 3">HMF3257</strain>
    </source>
</reference>
<feature type="domain" description="Toxin SymE-like" evidence="1">
    <location>
        <begin position="20"/>
        <end position="58"/>
    </location>
</feature>
<dbReference type="EMBL" id="QLII01000004">
    <property type="protein sequence ID" value="RAI72862.1"/>
    <property type="molecule type" value="Genomic_DNA"/>
</dbReference>
<dbReference type="InterPro" id="IPR014944">
    <property type="entry name" value="Toxin_SymE-like"/>
</dbReference>
<evidence type="ECO:0000313" key="2">
    <source>
        <dbReference type="EMBL" id="RAI72862.1"/>
    </source>
</evidence>
<gene>
    <name evidence="2" type="ORF">HMF3257_38780</name>
</gene>
<dbReference type="Pfam" id="PF08845">
    <property type="entry name" value="SymE_toxin"/>
    <property type="match status" value="1"/>
</dbReference>
<dbReference type="RefSeq" id="WP_146619376.1">
    <property type="nucleotide sequence ID" value="NZ_QLII01000004.1"/>
</dbReference>
<dbReference type="GO" id="GO:0016788">
    <property type="term" value="F:hydrolase activity, acting on ester bonds"/>
    <property type="evidence" value="ECO:0007669"/>
    <property type="project" value="InterPro"/>
</dbReference>
<evidence type="ECO:0000259" key="1">
    <source>
        <dbReference type="Pfam" id="PF08845"/>
    </source>
</evidence>
<protein>
    <submittedName>
        <fullName evidence="2">Type I toxin-antitoxin system SymE family toxin</fullName>
    </submittedName>
</protein>
<evidence type="ECO:0000313" key="3">
    <source>
        <dbReference type="Proteomes" id="UP000249016"/>
    </source>
</evidence>
<keyword evidence="3" id="KW-1185">Reference proteome</keyword>
<dbReference type="AlphaFoldDB" id="A0A327NCR5"/>
<dbReference type="GO" id="GO:0005737">
    <property type="term" value="C:cytoplasm"/>
    <property type="evidence" value="ECO:0007669"/>
    <property type="project" value="InterPro"/>
</dbReference>
<dbReference type="GO" id="GO:0016070">
    <property type="term" value="P:RNA metabolic process"/>
    <property type="evidence" value="ECO:0007669"/>
    <property type="project" value="InterPro"/>
</dbReference>
<comment type="caution">
    <text evidence="2">The sequence shown here is derived from an EMBL/GenBank/DDBJ whole genome shotgun (WGS) entry which is preliminary data.</text>
</comment>
<dbReference type="Proteomes" id="UP000249016">
    <property type="component" value="Unassembled WGS sequence"/>
</dbReference>